<dbReference type="PATRIC" id="fig|2746.7.peg.4065"/>
<dbReference type="Proteomes" id="UP000092504">
    <property type="component" value="Unassembled WGS sequence"/>
</dbReference>
<gene>
    <name evidence="1" type="ORF">A8U91_03952</name>
</gene>
<evidence type="ECO:0000313" key="2">
    <source>
        <dbReference type="Proteomes" id="UP000092504"/>
    </source>
</evidence>
<evidence type="ECO:0000313" key="1">
    <source>
        <dbReference type="EMBL" id="OBX34889.1"/>
    </source>
</evidence>
<reference evidence="1 2" key="1">
    <citation type="submission" date="2016-06" db="EMBL/GenBank/DDBJ databases">
        <title>Genome sequence of halotolerant plant growth promoting strain of Halomonas elongata HEK1 isolated from salterns of Rann of Kutch, Gujarat, India.</title>
        <authorList>
            <person name="Gaba S."/>
            <person name="Singh R.N."/>
            <person name="Abrol S."/>
            <person name="Kaushik R."/>
            <person name="Saxena A.K."/>
        </authorList>
    </citation>
    <scope>NUCLEOTIDE SEQUENCE [LARGE SCALE GENOMIC DNA]</scope>
    <source>
        <strain evidence="1 2">HEK1</strain>
    </source>
</reference>
<proteinExistence type="predicted"/>
<comment type="caution">
    <text evidence="1">The sequence shown here is derived from an EMBL/GenBank/DDBJ whole genome shotgun (WGS) entry which is preliminary data.</text>
</comment>
<dbReference type="AlphaFoldDB" id="A0A1B8NY10"/>
<protein>
    <submittedName>
        <fullName evidence="1">Uncharacterized protein</fullName>
    </submittedName>
</protein>
<dbReference type="EMBL" id="MAJD01000002">
    <property type="protein sequence ID" value="OBX34889.1"/>
    <property type="molecule type" value="Genomic_DNA"/>
</dbReference>
<organism evidence="1 2">
    <name type="scientific">Halomonas elongata</name>
    <dbReference type="NCBI Taxonomy" id="2746"/>
    <lineage>
        <taxon>Bacteria</taxon>
        <taxon>Pseudomonadati</taxon>
        <taxon>Pseudomonadota</taxon>
        <taxon>Gammaproteobacteria</taxon>
        <taxon>Oceanospirillales</taxon>
        <taxon>Halomonadaceae</taxon>
        <taxon>Halomonas</taxon>
    </lineage>
</organism>
<accession>A0A1B8NY10</accession>
<sequence length="163" mass="18387">MTSEQHNDLVQRGARWLRRQGFPVIATEIRAIGCREEPDVIGFRESCSTIIEAKASRADFRADRHKPERQSGGLGVYRFYLAPPELIHPEELPQGWGLLVTSGRGVTAVVKPSGNWWPGIRTPNHLLDNEWGRFMHVPDPDAERAVLFSIARRASQPQKQAVL</sequence>
<name>A0A1B8NY10_HALEL</name>